<feature type="signal peptide" evidence="1">
    <location>
        <begin position="1"/>
        <end position="24"/>
    </location>
</feature>
<gene>
    <name evidence="3" type="ORF">ENS82_00665</name>
</gene>
<dbReference type="AlphaFoldDB" id="A0A7C3HGM3"/>
<keyword evidence="3" id="KW-0378">Hydrolase</keyword>
<name>A0A7C3HGM3_MEIRU</name>
<dbReference type="InterPro" id="IPR001466">
    <property type="entry name" value="Beta-lactam-related"/>
</dbReference>
<proteinExistence type="predicted"/>
<comment type="caution">
    <text evidence="3">The sequence shown here is derived from an EMBL/GenBank/DDBJ whole genome shotgun (WGS) entry which is preliminary data.</text>
</comment>
<evidence type="ECO:0000313" key="3">
    <source>
        <dbReference type="EMBL" id="HFG19220.1"/>
    </source>
</evidence>
<dbReference type="SUPFAM" id="SSF56601">
    <property type="entry name" value="beta-lactamase/transpeptidase-like"/>
    <property type="match status" value="1"/>
</dbReference>
<protein>
    <submittedName>
        <fullName evidence="3">Class C beta-lactamase-related serine hydrolase</fullName>
    </submittedName>
</protein>
<dbReference type="InterPro" id="IPR012338">
    <property type="entry name" value="Beta-lactam/transpept-like"/>
</dbReference>
<dbReference type="Gene3D" id="3.40.710.10">
    <property type="entry name" value="DD-peptidase/beta-lactamase superfamily"/>
    <property type="match status" value="1"/>
</dbReference>
<dbReference type="InterPro" id="IPR050789">
    <property type="entry name" value="Diverse_Enzym_Activities"/>
</dbReference>
<accession>A0A7C3HGM3</accession>
<evidence type="ECO:0000256" key="1">
    <source>
        <dbReference type="SAM" id="SignalP"/>
    </source>
</evidence>
<dbReference type="Pfam" id="PF00144">
    <property type="entry name" value="Beta-lactamase"/>
    <property type="match status" value="1"/>
</dbReference>
<dbReference type="EMBL" id="DSWI01000008">
    <property type="protein sequence ID" value="HFG19220.1"/>
    <property type="molecule type" value="Genomic_DNA"/>
</dbReference>
<reference evidence="3" key="1">
    <citation type="journal article" date="2020" name="mSystems">
        <title>Genome- and Community-Level Interaction Insights into Carbon Utilization and Element Cycling Functions of Hydrothermarchaeota in Hydrothermal Sediment.</title>
        <authorList>
            <person name="Zhou Z."/>
            <person name="Liu Y."/>
            <person name="Xu W."/>
            <person name="Pan J."/>
            <person name="Luo Z.H."/>
            <person name="Li M."/>
        </authorList>
    </citation>
    <scope>NUCLEOTIDE SEQUENCE [LARGE SCALE GENOMIC DNA]</scope>
    <source>
        <strain evidence="3">SpSt-524</strain>
    </source>
</reference>
<dbReference type="PANTHER" id="PTHR43283:SF7">
    <property type="entry name" value="BETA-LACTAMASE-RELATED DOMAIN-CONTAINING PROTEIN"/>
    <property type="match status" value="1"/>
</dbReference>
<sequence length="346" mass="37760">MHRRTVLKGLASALLAGPSAFAQATPNPSNPRHHKLAALYSAQHRGIALLVMVDGQILLEDYPGRGRPSRAHELASGTKSFSGVMAVAAVQDGLLSLEEPLAQTLTEWQGDPWRSQINLRQLLHLTSGIPGGNLARPPTYQAALETPAEAPPDTRFSYGPIPFQIFGELMRRKLKGDPLEYLTRRIFEPIGLEYAFWRRGPDGHPHLPSGAFLTARNWARFGELVRQGGRWQGRQVVDEALLQKCFEPSRVNPIYGLTWWLGRPISPAQRAAIGRVGQGIDALASTPGLPDDLVIAAGAGDQRLYISRQLGLVVVRQAEGIVESLAGRRTGFSDAVFLRLLLTGQG</sequence>
<feature type="domain" description="Beta-lactamase-related" evidence="2">
    <location>
        <begin position="42"/>
        <end position="264"/>
    </location>
</feature>
<evidence type="ECO:0000259" key="2">
    <source>
        <dbReference type="Pfam" id="PF00144"/>
    </source>
</evidence>
<dbReference type="PANTHER" id="PTHR43283">
    <property type="entry name" value="BETA-LACTAMASE-RELATED"/>
    <property type="match status" value="1"/>
</dbReference>
<organism evidence="3">
    <name type="scientific">Meiothermus ruber</name>
    <dbReference type="NCBI Taxonomy" id="277"/>
    <lineage>
        <taxon>Bacteria</taxon>
        <taxon>Thermotogati</taxon>
        <taxon>Deinococcota</taxon>
        <taxon>Deinococci</taxon>
        <taxon>Thermales</taxon>
        <taxon>Thermaceae</taxon>
        <taxon>Meiothermus</taxon>
    </lineage>
</organism>
<keyword evidence="1" id="KW-0732">Signal</keyword>
<feature type="chain" id="PRO_5028287185" evidence="1">
    <location>
        <begin position="25"/>
        <end position="346"/>
    </location>
</feature>
<dbReference type="GO" id="GO:0016787">
    <property type="term" value="F:hydrolase activity"/>
    <property type="evidence" value="ECO:0007669"/>
    <property type="project" value="UniProtKB-KW"/>
</dbReference>